<comment type="caution">
    <text evidence="13">The sequence shown here is derived from an EMBL/GenBank/DDBJ whole genome shotgun (WGS) entry which is preliminary data.</text>
</comment>
<evidence type="ECO:0000256" key="11">
    <source>
        <dbReference type="ARBA" id="ARBA00023136"/>
    </source>
</evidence>
<evidence type="ECO:0000256" key="10">
    <source>
        <dbReference type="ARBA" id="ARBA00023004"/>
    </source>
</evidence>
<dbReference type="PANTHER" id="PTHR31803">
    <property type="entry name" value="ALTERNATIVE OXIDASE"/>
    <property type="match status" value="1"/>
</dbReference>
<comment type="cofactor">
    <cofactor evidence="12">
        <name>Fe cation</name>
        <dbReference type="ChEBI" id="CHEBI:24875"/>
    </cofactor>
    <text evidence="12">Binds 2 iron ions per subunit.</text>
</comment>
<name>A0ABP9YR32_9FUNG</name>
<evidence type="ECO:0000256" key="3">
    <source>
        <dbReference type="ARBA" id="ARBA00022448"/>
    </source>
</evidence>
<keyword evidence="5 12" id="KW-0812">Transmembrane</keyword>
<comment type="subcellular location">
    <subcellularLocation>
        <location evidence="1">Membrane</location>
    </subcellularLocation>
</comment>
<reference evidence="13 14" key="1">
    <citation type="submission" date="2024-04" db="EMBL/GenBank/DDBJ databases">
        <title>genome sequences of Mucor flavus KT1a and Helicostylum pulchrum KT1b strains isolated from the surface of a dry-aged beef.</title>
        <authorList>
            <person name="Toyotome T."/>
            <person name="Hosono M."/>
            <person name="Torimaru M."/>
            <person name="Fukuda K."/>
            <person name="Mikami N."/>
        </authorList>
    </citation>
    <scope>NUCLEOTIDE SEQUENCE [LARGE SCALE GENOMIC DNA]</scope>
    <source>
        <strain evidence="13 14">KT1a</strain>
    </source>
</reference>
<keyword evidence="4 12" id="KW-0679">Respiratory chain</keyword>
<evidence type="ECO:0000256" key="7">
    <source>
        <dbReference type="ARBA" id="ARBA00022982"/>
    </source>
</evidence>
<comment type="similarity">
    <text evidence="2 12">Belongs to the alternative oxidase family.</text>
</comment>
<evidence type="ECO:0000313" key="13">
    <source>
        <dbReference type="EMBL" id="GAA5809318.1"/>
    </source>
</evidence>
<dbReference type="CDD" id="cd01053">
    <property type="entry name" value="AOX"/>
    <property type="match status" value="1"/>
</dbReference>
<protein>
    <recommendedName>
        <fullName evidence="12">Alternative oxidase</fullName>
        <ecNumber evidence="12">1.-.-.-</ecNumber>
    </recommendedName>
</protein>
<evidence type="ECO:0000256" key="4">
    <source>
        <dbReference type="ARBA" id="ARBA00022660"/>
    </source>
</evidence>
<gene>
    <name evidence="13" type="ORF">MFLAVUS_002725</name>
</gene>
<keyword evidence="7 12" id="KW-0249">Electron transport</keyword>
<keyword evidence="6 12" id="KW-0479">Metal-binding</keyword>
<keyword evidence="8" id="KW-1133">Transmembrane helix</keyword>
<accession>A0ABP9YR32</accession>
<organism evidence="13 14">
    <name type="scientific">Mucor flavus</name>
    <dbReference type="NCBI Taxonomy" id="439312"/>
    <lineage>
        <taxon>Eukaryota</taxon>
        <taxon>Fungi</taxon>
        <taxon>Fungi incertae sedis</taxon>
        <taxon>Mucoromycota</taxon>
        <taxon>Mucoromycotina</taxon>
        <taxon>Mucoromycetes</taxon>
        <taxon>Mucorales</taxon>
        <taxon>Mucorineae</taxon>
        <taxon>Mucoraceae</taxon>
        <taxon>Mucor</taxon>
    </lineage>
</organism>
<evidence type="ECO:0000256" key="8">
    <source>
        <dbReference type="ARBA" id="ARBA00022989"/>
    </source>
</evidence>
<keyword evidence="11 12" id="KW-0472">Membrane</keyword>
<keyword evidence="3" id="KW-0813">Transport</keyword>
<evidence type="ECO:0000256" key="9">
    <source>
        <dbReference type="ARBA" id="ARBA00023002"/>
    </source>
</evidence>
<proteinExistence type="inferred from homology"/>
<evidence type="ECO:0000256" key="1">
    <source>
        <dbReference type="ARBA" id="ARBA00004370"/>
    </source>
</evidence>
<keyword evidence="9 12" id="KW-0560">Oxidoreductase</keyword>
<dbReference type="Proteomes" id="UP001473302">
    <property type="component" value="Unassembled WGS sequence"/>
</dbReference>
<sequence length="315" mass="35952">MLRTITTHQLLKSTSLSVASITRIVVPGVRTLATKSDPNQAAHSNVTESMPRDVYREVLDSRPIPMREEFMINQKLTTEALEKIDFGPGKHHVPKTMGDRMAYYGVKCLRTIPDTYFGRDHYMRAVMLETIAAVPGMVGGMLRHMKSLRSLSDDNGWISHLLHEAENERFHLMTFMKCLQPSKFNRLLILGAQGVFYNAYFFLYLCSPKNAHRMCGYLEEEAVISYTHFLDDLDSGAIKNDPAPEIAIDYYNLQPTATIRDVVLAIRADEAVHRDANHFFSDRIAAHKENILEEVMNKHKEELNHQQQKNTNAMA</sequence>
<evidence type="ECO:0000256" key="12">
    <source>
        <dbReference type="RuleBase" id="RU003779"/>
    </source>
</evidence>
<dbReference type="PIRSF" id="PIRSF005229">
    <property type="entry name" value="AOX"/>
    <property type="match status" value="1"/>
</dbReference>
<evidence type="ECO:0000256" key="6">
    <source>
        <dbReference type="ARBA" id="ARBA00022723"/>
    </source>
</evidence>
<keyword evidence="14" id="KW-1185">Reference proteome</keyword>
<dbReference type="EC" id="1.-.-.-" evidence="12"/>
<dbReference type="InterPro" id="IPR038659">
    <property type="entry name" value="AOX_sf"/>
</dbReference>
<dbReference type="InterPro" id="IPR002680">
    <property type="entry name" value="AOX"/>
</dbReference>
<evidence type="ECO:0000256" key="5">
    <source>
        <dbReference type="ARBA" id="ARBA00022692"/>
    </source>
</evidence>
<keyword evidence="10 12" id="KW-0408">Iron</keyword>
<dbReference type="EMBL" id="BAABUK010000004">
    <property type="protein sequence ID" value="GAA5809318.1"/>
    <property type="molecule type" value="Genomic_DNA"/>
</dbReference>
<dbReference type="Pfam" id="PF01786">
    <property type="entry name" value="AOX"/>
    <property type="match status" value="1"/>
</dbReference>
<evidence type="ECO:0000313" key="14">
    <source>
        <dbReference type="Proteomes" id="UP001473302"/>
    </source>
</evidence>
<evidence type="ECO:0000256" key="2">
    <source>
        <dbReference type="ARBA" id="ARBA00008388"/>
    </source>
</evidence>
<dbReference type="Gene3D" id="1.20.1260.140">
    <property type="entry name" value="Alternative oxidase"/>
    <property type="match status" value="1"/>
</dbReference>
<dbReference type="PANTHER" id="PTHR31803:SF3">
    <property type="entry name" value="ALTERNATIVE OXIDASE"/>
    <property type="match status" value="1"/>
</dbReference>